<dbReference type="Gene3D" id="3.60.10.10">
    <property type="entry name" value="Endonuclease/exonuclease/phosphatase"/>
    <property type="match status" value="2"/>
</dbReference>
<dbReference type="Proteomes" id="UP000478052">
    <property type="component" value="Unassembled WGS sequence"/>
</dbReference>
<feature type="non-terminal residue" evidence="2">
    <location>
        <position position="332"/>
    </location>
</feature>
<organism evidence="2 3">
    <name type="scientific">Aphis craccivora</name>
    <name type="common">Cowpea aphid</name>
    <dbReference type="NCBI Taxonomy" id="307492"/>
    <lineage>
        <taxon>Eukaryota</taxon>
        <taxon>Metazoa</taxon>
        <taxon>Ecdysozoa</taxon>
        <taxon>Arthropoda</taxon>
        <taxon>Hexapoda</taxon>
        <taxon>Insecta</taxon>
        <taxon>Pterygota</taxon>
        <taxon>Neoptera</taxon>
        <taxon>Paraneoptera</taxon>
        <taxon>Hemiptera</taxon>
        <taxon>Sternorrhyncha</taxon>
        <taxon>Aphidomorpha</taxon>
        <taxon>Aphidoidea</taxon>
        <taxon>Aphididae</taxon>
        <taxon>Aphidini</taxon>
        <taxon>Aphis</taxon>
        <taxon>Aphis</taxon>
    </lineage>
</organism>
<accession>A0A6G0VMS7</accession>
<evidence type="ECO:0000313" key="3">
    <source>
        <dbReference type="Proteomes" id="UP000478052"/>
    </source>
</evidence>
<evidence type="ECO:0000313" key="2">
    <source>
        <dbReference type="EMBL" id="KAF0702174.1"/>
    </source>
</evidence>
<gene>
    <name evidence="2" type="ORF">FWK35_00030056</name>
</gene>
<keyword evidence="2" id="KW-0548">Nucleotidyltransferase</keyword>
<proteinExistence type="predicted"/>
<keyword evidence="2" id="KW-0695">RNA-directed DNA polymerase</keyword>
<dbReference type="Pfam" id="PF14529">
    <property type="entry name" value="Exo_endo_phos_2"/>
    <property type="match status" value="1"/>
</dbReference>
<protein>
    <submittedName>
        <fullName evidence="2">Reverse transcriptase domain-containing protein</fullName>
    </submittedName>
</protein>
<dbReference type="AlphaFoldDB" id="A0A6G0VMS7"/>
<feature type="domain" description="Endonuclease/exonuclease/phosphatase" evidence="1">
    <location>
        <begin position="98"/>
        <end position="174"/>
    </location>
</feature>
<evidence type="ECO:0000259" key="1">
    <source>
        <dbReference type="Pfam" id="PF14529"/>
    </source>
</evidence>
<reference evidence="2 3" key="1">
    <citation type="submission" date="2019-08" db="EMBL/GenBank/DDBJ databases">
        <title>Whole genome of Aphis craccivora.</title>
        <authorList>
            <person name="Voronova N.V."/>
            <person name="Shulinski R.S."/>
            <person name="Bandarenka Y.V."/>
            <person name="Zhorov D.G."/>
            <person name="Warner D."/>
        </authorList>
    </citation>
    <scope>NUCLEOTIDE SEQUENCE [LARGE SCALE GENOMIC DNA]</scope>
    <source>
        <strain evidence="2">180601</strain>
        <tissue evidence="2">Whole Body</tissue>
    </source>
</reference>
<name>A0A6G0VMS7_APHCR</name>
<dbReference type="GO" id="GO:0003964">
    <property type="term" value="F:RNA-directed DNA polymerase activity"/>
    <property type="evidence" value="ECO:0007669"/>
    <property type="project" value="UniProtKB-KW"/>
</dbReference>
<keyword evidence="2" id="KW-0808">Transferase</keyword>
<keyword evidence="3" id="KW-1185">Reference proteome</keyword>
<dbReference type="OrthoDB" id="6629845at2759"/>
<sequence>MSANIIQWKINGFYSKLEELQLIIKDHTPKIICLQETNFNTKSNPALLHSNIFKKKKTEISSGGVAILVNHNFPSEEITLHTDLEALSITLPHITLTFHSETWGSYKTDNRGRIIDDLLSNDSLIILNNGQPTRINPSNGYTSAIDLSITNASLSHKLEWNTLPDIYSSDHIPIEISITLPLDNCRLNYPPMWKIKTPTGIYSHLSWRTSINTDVANFTALIQDTAKIFIGESLNKTTHRPKTILSPSKVAKHAPDSSLKTARLQAGKTLCSAYITKRTFPLSNVINLLIDSKLSTSPYDVANSLGRTFHENSSYANYDQDFLNYSQCFVDP</sequence>
<dbReference type="SUPFAM" id="SSF56219">
    <property type="entry name" value="DNase I-like"/>
    <property type="match status" value="1"/>
</dbReference>
<comment type="caution">
    <text evidence="2">The sequence shown here is derived from an EMBL/GenBank/DDBJ whole genome shotgun (WGS) entry which is preliminary data.</text>
</comment>
<dbReference type="EMBL" id="VUJU01014403">
    <property type="protein sequence ID" value="KAF0702174.1"/>
    <property type="molecule type" value="Genomic_DNA"/>
</dbReference>
<dbReference type="InterPro" id="IPR005135">
    <property type="entry name" value="Endo/exonuclease/phosphatase"/>
</dbReference>
<dbReference type="InterPro" id="IPR036691">
    <property type="entry name" value="Endo/exonu/phosph_ase_sf"/>
</dbReference>